<proteinExistence type="predicted"/>
<dbReference type="EMBL" id="CP002623">
    <property type="protein sequence ID" value="AEI94563.1"/>
    <property type="molecule type" value="Genomic_DNA"/>
</dbReference>
<accession>F7ZDG1</accession>
<evidence type="ECO:0000256" key="4">
    <source>
        <dbReference type="ARBA" id="ARBA00022989"/>
    </source>
</evidence>
<feature type="domain" description="ABC3 transporter permease C-terminal" evidence="7">
    <location>
        <begin position="660"/>
        <end position="779"/>
    </location>
</feature>
<feature type="transmembrane region" description="Helical" evidence="6">
    <location>
        <begin position="221"/>
        <end position="244"/>
    </location>
</feature>
<dbReference type="PANTHER" id="PTHR30287:SF2">
    <property type="entry name" value="BLL1001 PROTEIN"/>
    <property type="match status" value="1"/>
</dbReference>
<keyword evidence="2" id="KW-1003">Cell membrane</keyword>
<organism evidence="8 9">
    <name type="scientific">Roseobacter litoralis (strain ATCC 49566 / DSM 6996 / JCM 21268 / NBRC 15278 / OCh 149)</name>
    <dbReference type="NCBI Taxonomy" id="391595"/>
    <lineage>
        <taxon>Bacteria</taxon>
        <taxon>Pseudomonadati</taxon>
        <taxon>Pseudomonadota</taxon>
        <taxon>Alphaproteobacteria</taxon>
        <taxon>Rhodobacterales</taxon>
        <taxon>Roseobacteraceae</taxon>
        <taxon>Roseobacter</taxon>
    </lineage>
</organism>
<feature type="transmembrane region" description="Helical" evidence="6">
    <location>
        <begin position="705"/>
        <end position="732"/>
    </location>
</feature>
<name>F7ZDG1_ROSLO</name>
<evidence type="ECO:0000256" key="2">
    <source>
        <dbReference type="ARBA" id="ARBA00022475"/>
    </source>
</evidence>
<feature type="transmembrane region" description="Helical" evidence="6">
    <location>
        <begin position="264"/>
        <end position="295"/>
    </location>
</feature>
<feature type="transmembrane region" description="Helical" evidence="6">
    <location>
        <begin position="389"/>
        <end position="418"/>
    </location>
</feature>
<dbReference type="Proteomes" id="UP000001353">
    <property type="component" value="Chromosome"/>
</dbReference>
<comment type="subcellular location">
    <subcellularLocation>
        <location evidence="1">Cell membrane</location>
        <topology evidence="1">Multi-pass membrane protein</topology>
    </subcellularLocation>
</comment>
<dbReference type="STRING" id="391595.RLO149_c026000"/>
<evidence type="ECO:0000256" key="6">
    <source>
        <dbReference type="SAM" id="Phobius"/>
    </source>
</evidence>
<feature type="transmembrane region" description="Helical" evidence="6">
    <location>
        <begin position="658"/>
        <end position="684"/>
    </location>
</feature>
<dbReference type="HOGENOM" id="CLU_012341_0_1_5"/>
<evidence type="ECO:0000313" key="8">
    <source>
        <dbReference type="EMBL" id="AEI94563.1"/>
    </source>
</evidence>
<feature type="transmembrane region" description="Helical" evidence="6">
    <location>
        <begin position="752"/>
        <end position="772"/>
    </location>
</feature>
<feature type="transmembrane region" description="Helical" evidence="6">
    <location>
        <begin position="361"/>
        <end position="383"/>
    </location>
</feature>
<dbReference type="InterPro" id="IPR038766">
    <property type="entry name" value="Membrane_comp_ABC_pdt"/>
</dbReference>
<feature type="transmembrane region" description="Helical" evidence="6">
    <location>
        <begin position="438"/>
        <end position="458"/>
    </location>
</feature>
<reference evidence="8 9" key="1">
    <citation type="journal article" date="2011" name="BMC Genomics">
        <title>Comparative genome analysis and genome-guided physiological analysis of Roseobacter litoralis.</title>
        <authorList>
            <person name="Kalhoefer D."/>
            <person name="Thole S."/>
            <person name="Voget S."/>
            <person name="Lehmann R."/>
            <person name="Liesegang H."/>
            <person name="Wollher A."/>
            <person name="Daniel R."/>
            <person name="Simon M."/>
            <person name="Brinkhoff T."/>
        </authorList>
    </citation>
    <scope>NUCLEOTIDE SEQUENCE [LARGE SCALE GENOMIC DNA]</scope>
    <source>
        <strain evidence="9">ATCC 49566 / DSM 6996 / JCM 21268 / NBRC 15278 / OCh 149</strain>
    </source>
</reference>
<dbReference type="OrthoDB" id="343744at2"/>
<evidence type="ECO:0000256" key="3">
    <source>
        <dbReference type="ARBA" id="ARBA00022692"/>
    </source>
</evidence>
<dbReference type="PANTHER" id="PTHR30287">
    <property type="entry name" value="MEMBRANE COMPONENT OF PREDICTED ABC SUPERFAMILY METABOLITE UPTAKE TRANSPORTER"/>
    <property type="match status" value="1"/>
</dbReference>
<dbReference type="eggNOG" id="COG0577">
    <property type="taxonomic scope" value="Bacteria"/>
</dbReference>
<dbReference type="RefSeq" id="WP_013962483.1">
    <property type="nucleotide sequence ID" value="NC_015730.1"/>
</dbReference>
<protein>
    <recommendedName>
        <fullName evidence="7">ABC3 transporter permease C-terminal domain-containing protein</fullName>
    </recommendedName>
</protein>
<keyword evidence="9" id="KW-1185">Reference proteome</keyword>
<dbReference type="Pfam" id="PF02687">
    <property type="entry name" value="FtsX"/>
    <property type="match status" value="2"/>
</dbReference>
<keyword evidence="5 6" id="KW-0472">Membrane</keyword>
<evidence type="ECO:0000256" key="5">
    <source>
        <dbReference type="ARBA" id="ARBA00023136"/>
    </source>
</evidence>
<gene>
    <name evidence="8" type="ordered locus">RLO149_c026000</name>
</gene>
<keyword evidence="3 6" id="KW-0812">Transmembrane</keyword>
<feature type="domain" description="ABC3 transporter permease C-terminal" evidence="7">
    <location>
        <begin position="223"/>
        <end position="340"/>
    </location>
</feature>
<keyword evidence="4 6" id="KW-1133">Transmembrane helix</keyword>
<dbReference type="AlphaFoldDB" id="F7ZDG1"/>
<dbReference type="GO" id="GO:0005886">
    <property type="term" value="C:plasma membrane"/>
    <property type="evidence" value="ECO:0007669"/>
    <property type="project" value="UniProtKB-SubCell"/>
</dbReference>
<feature type="transmembrane region" description="Helical" evidence="6">
    <location>
        <begin position="318"/>
        <end position="340"/>
    </location>
</feature>
<dbReference type="KEGG" id="rli:RLO149_c026000"/>
<dbReference type="InterPro" id="IPR003838">
    <property type="entry name" value="ABC3_permease_C"/>
</dbReference>
<sequence>MTRQGFLALWSHWRRNPWQLLTLLAGLALSTALWSGVQAINAEARASYASASDVLGAGDTNRILKQDGSSFTVEEYVTLRRLGWPVSPVLEGTVDIAGAELRIVGIDPLSFPVALPASISEDGGFPDMIGDDPVGFAHPDDIGLTLPGMTLRVDENRPRGNILMDIAQADRLLGEQGDIRRLLVSNQRPWGLGALPDAYRIAEVSVQADVARLTQSFHLNLTAFGLLSFAVGIFIVYGAVGLAFEQRRAVFRTLRALGMPLRRLMLLLILELGVFALLAGGAGVALGYVIAAALLPDVAATLRGLYGAEVAGQLQLRAAWWLSGLAMALGGTAIAAAAALTKLAYMPLLSFNHPRAMSIGAFAAGQWLALIAAGLFIAGVAIATFGQGLVAGFALLACLLIGSALLLPFLLAQCLSFAERHSKRALVQWFWADSRQQLPGLSMALMALLLAMAANIGVSTMVSSFRLTFVDYLDQRLASELYVNAQDTEQAADLVAYLEDKAEAVLPIVSIDTRLGGLPAEVFGIRDHATYRENWPLLSADAQVWDLLAAGQGALINEQLARRQDWQVGDTLPTGDRLIGIYSDYGNAVGQLVLGEDLFSMRYPDVPRLRFGVRTDTPEALADDLRDRFGLGEDALINQADLKQFSMQVFERTFSVTAALNVLTLSVAGLAILISLLTLATMRLPQLAPVWALGLTRSALSRLEVVRAVCLATLTGVLALPVGLMLAWVLLAVVNVEAFGWRLPMYVFPLDYLRLGLLTIVAALLAAIWPAIRLARTDPQSLLKVFSNER</sequence>
<evidence type="ECO:0000259" key="7">
    <source>
        <dbReference type="Pfam" id="PF02687"/>
    </source>
</evidence>
<evidence type="ECO:0000256" key="1">
    <source>
        <dbReference type="ARBA" id="ARBA00004651"/>
    </source>
</evidence>
<evidence type="ECO:0000313" key="9">
    <source>
        <dbReference type="Proteomes" id="UP000001353"/>
    </source>
</evidence>